<dbReference type="SUPFAM" id="SSF46589">
    <property type="entry name" value="tRNA-binding arm"/>
    <property type="match status" value="1"/>
</dbReference>
<dbReference type="InterPro" id="IPR033705">
    <property type="entry name" value="Anticodon_Ia_Val"/>
</dbReference>
<dbReference type="InterPro" id="IPR002303">
    <property type="entry name" value="Valyl-tRNA_ligase"/>
</dbReference>
<comment type="domain">
    <text evidence="9">ValRS has two distinct active sites: one for aminoacylation and one for editing. The misactivated threonine is translocated from the active site to the editing site.</text>
</comment>
<keyword evidence="3 9" id="KW-0547">Nucleotide-binding</keyword>
<feature type="domain" description="Methionyl/Valyl/Leucyl/Isoleucyl-tRNA synthetase anticodon-binding" evidence="11">
    <location>
        <begin position="601"/>
        <end position="737"/>
    </location>
</feature>
<comment type="function">
    <text evidence="9">Catalyzes the attachment of valine to tRNA(Val). As ValRS can inadvertently accommodate and process structurally similar amino acids such as threonine, to avoid such errors, it has a 'posttransfer' editing activity that hydrolyzes mischarged Thr-tRNA(Val) in a tRNA-dependent manner.</text>
</comment>
<dbReference type="SUPFAM" id="SSF50677">
    <property type="entry name" value="ValRS/IleRS/LeuRS editing domain"/>
    <property type="match status" value="1"/>
</dbReference>
<evidence type="ECO:0000256" key="9">
    <source>
        <dbReference type="HAMAP-Rule" id="MF_02004"/>
    </source>
</evidence>
<evidence type="ECO:0000256" key="6">
    <source>
        <dbReference type="ARBA" id="ARBA00023054"/>
    </source>
</evidence>
<dbReference type="GO" id="GO:0005524">
    <property type="term" value="F:ATP binding"/>
    <property type="evidence" value="ECO:0007669"/>
    <property type="project" value="UniProtKB-UniRule"/>
</dbReference>
<comment type="subcellular location">
    <subcellularLocation>
        <location evidence="9">Cytoplasm</location>
    </subcellularLocation>
</comment>
<evidence type="ECO:0000259" key="11">
    <source>
        <dbReference type="Pfam" id="PF08264"/>
    </source>
</evidence>
<feature type="short sequence motif" description="'KMSKS' region" evidence="9">
    <location>
        <begin position="513"/>
        <end position="517"/>
    </location>
</feature>
<evidence type="ECO:0000256" key="8">
    <source>
        <dbReference type="ARBA" id="ARBA00047552"/>
    </source>
</evidence>
<comment type="caution">
    <text evidence="12">The sequence shown here is derived from an EMBL/GenBank/DDBJ whole genome shotgun (WGS) entry which is preliminary data.</text>
</comment>
<dbReference type="AlphaFoldDB" id="A0A559KJW3"/>
<dbReference type="PRINTS" id="PR00986">
    <property type="entry name" value="TRNASYNTHVAL"/>
</dbReference>
<dbReference type="CDD" id="cd00817">
    <property type="entry name" value="ValRS_core"/>
    <property type="match status" value="1"/>
</dbReference>
<comment type="subunit">
    <text evidence="9">Monomer.</text>
</comment>
<dbReference type="Gene3D" id="3.40.50.620">
    <property type="entry name" value="HUPs"/>
    <property type="match status" value="2"/>
</dbReference>
<dbReference type="OrthoDB" id="9810365at2"/>
<keyword evidence="7 9" id="KW-0030">Aminoacyl-tRNA synthetase</keyword>
<keyword evidence="1 9" id="KW-0963">Cytoplasm</keyword>
<reference evidence="12 13" key="1">
    <citation type="submission" date="2019-06" db="EMBL/GenBank/DDBJ databases">
        <title>Draft Genome Sequence of Candidatus Phytoplasma pini-Related Strain MDPP: A Resource for Comparative Genomics of Gymnosperm-infecting Phytoplasmas.</title>
        <authorList>
            <person name="Cai W."/>
            <person name="Costanzo S."/>
            <person name="Shao J."/>
            <person name="Zhao Y."/>
            <person name="Davis R."/>
        </authorList>
    </citation>
    <scope>NUCLEOTIDE SEQUENCE [LARGE SCALE GENOMIC DNA]</scope>
    <source>
        <strain evidence="12 13">MDPP</strain>
    </source>
</reference>
<evidence type="ECO:0000313" key="12">
    <source>
        <dbReference type="EMBL" id="TVY12424.1"/>
    </source>
</evidence>
<dbReference type="EMBL" id="VIAE01000001">
    <property type="protein sequence ID" value="TVY12424.1"/>
    <property type="molecule type" value="Genomic_DNA"/>
</dbReference>
<dbReference type="NCBIfam" id="NF004349">
    <property type="entry name" value="PRK05729.1"/>
    <property type="match status" value="1"/>
</dbReference>
<organism evidence="12 13">
    <name type="scientific">Candidatus Phytoplasma pini</name>
    <dbReference type="NCBI Taxonomy" id="267362"/>
    <lineage>
        <taxon>Bacteria</taxon>
        <taxon>Bacillati</taxon>
        <taxon>Mycoplasmatota</taxon>
        <taxon>Mollicutes</taxon>
        <taxon>Acholeplasmatales</taxon>
        <taxon>Acholeplasmataceae</taxon>
        <taxon>Candidatus Phytoplasma</taxon>
    </lineage>
</organism>
<feature type="domain" description="Aminoacyl-tRNA synthetase class Ia" evidence="10">
    <location>
        <begin position="16"/>
        <end position="423"/>
    </location>
</feature>
<accession>A0A559KJW3</accession>
<feature type="domain" description="Aminoacyl-tRNA synthetase class Ia" evidence="10">
    <location>
        <begin position="428"/>
        <end position="552"/>
    </location>
</feature>
<dbReference type="EC" id="6.1.1.9" evidence="9"/>
<dbReference type="Proteomes" id="UP000320078">
    <property type="component" value="Unassembled WGS sequence"/>
</dbReference>
<comment type="catalytic activity">
    <reaction evidence="8 9">
        <text>tRNA(Val) + L-valine + ATP = L-valyl-tRNA(Val) + AMP + diphosphate</text>
        <dbReference type="Rhea" id="RHEA:10704"/>
        <dbReference type="Rhea" id="RHEA-COMP:9672"/>
        <dbReference type="Rhea" id="RHEA-COMP:9708"/>
        <dbReference type="ChEBI" id="CHEBI:30616"/>
        <dbReference type="ChEBI" id="CHEBI:33019"/>
        <dbReference type="ChEBI" id="CHEBI:57762"/>
        <dbReference type="ChEBI" id="CHEBI:78442"/>
        <dbReference type="ChEBI" id="CHEBI:78537"/>
        <dbReference type="ChEBI" id="CHEBI:456215"/>
        <dbReference type="EC" id="6.1.1.9"/>
    </reaction>
</comment>
<keyword evidence="2 9" id="KW-0436">Ligase</keyword>
<dbReference type="PANTHER" id="PTHR11946">
    <property type="entry name" value="VALYL-TRNA SYNTHETASES"/>
    <property type="match status" value="1"/>
</dbReference>
<dbReference type="InterPro" id="IPR010978">
    <property type="entry name" value="tRNA-bd_arm"/>
</dbReference>
<dbReference type="InterPro" id="IPR002300">
    <property type="entry name" value="aa-tRNA-synth_Ia"/>
</dbReference>
<keyword evidence="6 9" id="KW-0175">Coiled coil</keyword>
<dbReference type="Pfam" id="PF08264">
    <property type="entry name" value="Anticodon_1"/>
    <property type="match status" value="1"/>
</dbReference>
<comment type="domain">
    <text evidence="9">The C-terminal coiled-coil domain is crucial for aminoacylation activity.</text>
</comment>
<keyword evidence="4 9" id="KW-0067">ATP-binding</keyword>
<dbReference type="PANTHER" id="PTHR11946:SF93">
    <property type="entry name" value="VALINE--TRNA LIGASE, CHLOROPLASTIC_MITOCHONDRIAL 2"/>
    <property type="match status" value="1"/>
</dbReference>
<feature type="short sequence motif" description="'HIGH' region" evidence="9">
    <location>
        <begin position="40"/>
        <end position="50"/>
    </location>
</feature>
<evidence type="ECO:0000256" key="2">
    <source>
        <dbReference type="ARBA" id="ARBA00022598"/>
    </source>
</evidence>
<dbReference type="InterPro" id="IPR013155">
    <property type="entry name" value="M/V/L/I-tRNA-synth_anticd-bd"/>
</dbReference>
<dbReference type="InterPro" id="IPR014729">
    <property type="entry name" value="Rossmann-like_a/b/a_fold"/>
</dbReference>
<name>A0A559KJW3_9MOLU</name>
<evidence type="ECO:0000313" key="13">
    <source>
        <dbReference type="Proteomes" id="UP000320078"/>
    </source>
</evidence>
<dbReference type="GO" id="GO:0002161">
    <property type="term" value="F:aminoacyl-tRNA deacylase activity"/>
    <property type="evidence" value="ECO:0007669"/>
    <property type="project" value="InterPro"/>
</dbReference>
<dbReference type="RefSeq" id="WP_144658195.1">
    <property type="nucleotide sequence ID" value="NZ_VIAE01000001.1"/>
</dbReference>
<dbReference type="CDD" id="cd07962">
    <property type="entry name" value="Anticodon_Ia_Val"/>
    <property type="match status" value="1"/>
</dbReference>
<dbReference type="InterPro" id="IPR001412">
    <property type="entry name" value="aa-tRNA-synth_I_CS"/>
</dbReference>
<dbReference type="SUPFAM" id="SSF52374">
    <property type="entry name" value="Nucleotidylyl transferase"/>
    <property type="match status" value="1"/>
</dbReference>
<gene>
    <name evidence="9 12" type="primary">valS</name>
    <name evidence="12" type="ORF">MDPP_0040</name>
</gene>
<comment type="similarity">
    <text evidence="9">Belongs to the class-I aminoacyl-tRNA synthetase family. ValS type 1 subfamily.</text>
</comment>
<evidence type="ECO:0000256" key="1">
    <source>
        <dbReference type="ARBA" id="ARBA00022490"/>
    </source>
</evidence>
<evidence type="ECO:0000259" key="10">
    <source>
        <dbReference type="Pfam" id="PF00133"/>
    </source>
</evidence>
<keyword evidence="13" id="KW-1185">Reference proteome</keyword>
<dbReference type="Pfam" id="PF00133">
    <property type="entry name" value="tRNA-synt_1"/>
    <property type="match status" value="2"/>
</dbReference>
<dbReference type="InterPro" id="IPR009080">
    <property type="entry name" value="tRNAsynth_Ia_anticodon-bd"/>
</dbReference>
<dbReference type="SUPFAM" id="SSF47323">
    <property type="entry name" value="Anticodon-binding domain of a subclass of class I aminoacyl-tRNA synthetases"/>
    <property type="match status" value="1"/>
</dbReference>
<evidence type="ECO:0000256" key="4">
    <source>
        <dbReference type="ARBA" id="ARBA00022840"/>
    </source>
</evidence>
<dbReference type="Gene3D" id="3.90.740.10">
    <property type="entry name" value="Valyl/Leucyl/Isoleucyl-tRNA synthetase, editing domain"/>
    <property type="match status" value="1"/>
</dbReference>
<keyword evidence="5 9" id="KW-0648">Protein biosynthesis</keyword>
<dbReference type="GO" id="GO:0004832">
    <property type="term" value="F:valine-tRNA ligase activity"/>
    <property type="evidence" value="ECO:0007669"/>
    <property type="project" value="UniProtKB-UniRule"/>
</dbReference>
<sequence>MKSQYDFKSVENNKYKNKFTENIKNKEKSKNTFTIILPPPNITGKLHLGHAWNNTLQDIIIRRKKMLGFDVLFIPGIDHAGIATQNKIKEKLKKENFKEQDITKKIFLKYASIWKDKYTNKIHNQWNALGLFLNYEREKFTLDSDISELVEKVFIKLYHDGLIYRDYKIINWDPILKTTISNIEVNYKKIQDKLFYLKYFIISVENNIDNVFLEVATTRPETIFADQALMVHPQDFRYQHLIGKKVLVPDTKNIIPIISDTSVDMNFGSGVVKVTPSHDENDFKVGQKYGLKNILCIDSDGKMKKIAGKYENLDADNCRQKLISDLISKNLISKIENYQHDVGFSSISNAKIEPRLSLQWFLKTKDLTLLVLKKHQINFYPARFLKIFNNWLKNLKDWCISRQLWWGHPIPVWYKDNEIKVQKENPGKEFIKDSDVLDTWFSSSLWPLSTLNWNGDDKNLFQKHFPVDVLVTGYDILTFWVSKMILQSINLTKKIPFKNILLHGLIRDENGKKMSKSKGNVIDPMEIINQYGTDTLRWYLSTSVSNGSDLSFQKDKLLASRNFINKVWNISRFIKLNISSNILTEKNNTLFQEKILLLPEKVLLSQLSQLITKVNLLHEKYEFNIIGHLLYHFIWEDFSNWGLEFLKHFFKNKDNNLNTQKFVFYIWEQILKLLHPFIPFVTNNIYYELTKKSIINTNWPQINYNNKKDLVYFESIKNLIIRMRNFRKNYQVDKNDVFKLYIKTSQKKIENCIPLLPILKKFFKISNIEIKFKTPNKKYCVLFSEKNISLFIDKDILSKLKNINLENDILKQKKNILSEIQRSEKILNNSYFLEKASSAKIKEEKEKYKKYLQQYKELLKNDSI</sequence>
<evidence type="ECO:0000256" key="3">
    <source>
        <dbReference type="ARBA" id="ARBA00022741"/>
    </source>
</evidence>
<evidence type="ECO:0000256" key="5">
    <source>
        <dbReference type="ARBA" id="ARBA00022917"/>
    </source>
</evidence>
<evidence type="ECO:0000256" key="7">
    <source>
        <dbReference type="ARBA" id="ARBA00023146"/>
    </source>
</evidence>
<dbReference type="InterPro" id="IPR009008">
    <property type="entry name" value="Val/Leu/Ile-tRNA-synth_edit"/>
</dbReference>
<protein>
    <recommendedName>
        <fullName evidence="9">Valine--tRNA ligase</fullName>
        <ecNumber evidence="9">6.1.1.9</ecNumber>
    </recommendedName>
    <alternativeName>
        <fullName evidence="9">Valyl-tRNA synthetase</fullName>
        <shortName evidence="9">ValRS</shortName>
    </alternativeName>
</protein>
<dbReference type="NCBIfam" id="TIGR00422">
    <property type="entry name" value="valS"/>
    <property type="match status" value="1"/>
</dbReference>
<dbReference type="GO" id="GO:0006438">
    <property type="term" value="P:valyl-tRNA aminoacylation"/>
    <property type="evidence" value="ECO:0007669"/>
    <property type="project" value="UniProtKB-UniRule"/>
</dbReference>
<dbReference type="Gene3D" id="1.10.730.10">
    <property type="entry name" value="Isoleucyl-tRNA Synthetase, Domain 1"/>
    <property type="match status" value="1"/>
</dbReference>
<feature type="binding site" evidence="9">
    <location>
        <position position="516"/>
    </location>
    <ligand>
        <name>ATP</name>
        <dbReference type="ChEBI" id="CHEBI:30616"/>
    </ligand>
</feature>
<dbReference type="GO" id="GO:0005829">
    <property type="term" value="C:cytosol"/>
    <property type="evidence" value="ECO:0007669"/>
    <property type="project" value="TreeGrafter"/>
</dbReference>
<dbReference type="PROSITE" id="PS00178">
    <property type="entry name" value="AA_TRNA_LIGASE_I"/>
    <property type="match status" value="1"/>
</dbReference>
<proteinExistence type="inferred from homology"/>
<dbReference type="HAMAP" id="MF_02004">
    <property type="entry name" value="Val_tRNA_synth_type1"/>
    <property type="match status" value="1"/>
</dbReference>